<evidence type="ECO:0000313" key="8">
    <source>
        <dbReference type="Proteomes" id="UP000257055"/>
    </source>
</evidence>
<name>A0A3D8TUV4_9LIST</name>
<keyword evidence="4 6" id="KW-0808">Transferase</keyword>
<comment type="subcellular location">
    <subcellularLocation>
        <location evidence="6">Cytoplasm</location>
    </subcellularLocation>
</comment>
<dbReference type="GO" id="GO:0005840">
    <property type="term" value="C:ribosome"/>
    <property type="evidence" value="ECO:0007669"/>
    <property type="project" value="UniProtKB-KW"/>
</dbReference>
<evidence type="ECO:0000256" key="2">
    <source>
        <dbReference type="ARBA" id="ARBA00022490"/>
    </source>
</evidence>
<dbReference type="CDD" id="cd02440">
    <property type="entry name" value="AdoMet_MTases"/>
    <property type="match status" value="1"/>
</dbReference>
<dbReference type="PIRSF" id="PIRSF000401">
    <property type="entry name" value="RPL11_MTase"/>
    <property type="match status" value="1"/>
</dbReference>
<feature type="binding site" evidence="6">
    <location>
        <position position="182"/>
    </location>
    <ligand>
        <name>S-adenosyl-L-methionine</name>
        <dbReference type="ChEBI" id="CHEBI:59789"/>
    </ligand>
</feature>
<dbReference type="PANTHER" id="PTHR43648">
    <property type="entry name" value="ELECTRON TRANSFER FLAVOPROTEIN BETA SUBUNIT LYSINE METHYLTRANSFERASE"/>
    <property type="match status" value="1"/>
</dbReference>
<evidence type="ECO:0000256" key="5">
    <source>
        <dbReference type="ARBA" id="ARBA00022691"/>
    </source>
</evidence>
<dbReference type="HAMAP" id="MF_00735">
    <property type="entry name" value="Methyltr_PrmA"/>
    <property type="match status" value="1"/>
</dbReference>
<comment type="caution">
    <text evidence="7">The sequence shown here is derived from an EMBL/GenBank/DDBJ whole genome shotgun (WGS) entry which is preliminary data.</text>
</comment>
<evidence type="ECO:0000256" key="4">
    <source>
        <dbReference type="ARBA" id="ARBA00022679"/>
    </source>
</evidence>
<dbReference type="InterPro" id="IPR004498">
    <property type="entry name" value="Ribosomal_PrmA_MeTrfase"/>
</dbReference>
<dbReference type="GO" id="GO:0032259">
    <property type="term" value="P:methylation"/>
    <property type="evidence" value="ECO:0007669"/>
    <property type="project" value="UniProtKB-KW"/>
</dbReference>
<dbReference type="InterPro" id="IPR029063">
    <property type="entry name" value="SAM-dependent_MTases_sf"/>
</dbReference>
<keyword evidence="3 6" id="KW-0489">Methyltransferase</keyword>
<feature type="binding site" evidence="6">
    <location>
        <position position="161"/>
    </location>
    <ligand>
        <name>S-adenosyl-L-methionine</name>
        <dbReference type="ChEBI" id="CHEBI:59789"/>
    </ligand>
</feature>
<accession>A0A3D8TUV4</accession>
<dbReference type="EC" id="2.1.1.-" evidence="6"/>
<dbReference type="GO" id="GO:0005737">
    <property type="term" value="C:cytoplasm"/>
    <property type="evidence" value="ECO:0007669"/>
    <property type="project" value="UniProtKB-SubCell"/>
</dbReference>
<feature type="binding site" evidence="6">
    <location>
        <position position="247"/>
    </location>
    <ligand>
        <name>S-adenosyl-L-methionine</name>
        <dbReference type="ChEBI" id="CHEBI:59789"/>
    </ligand>
</feature>
<keyword evidence="5 6" id="KW-0949">S-adenosyl-L-methionine</keyword>
<dbReference type="PANTHER" id="PTHR43648:SF1">
    <property type="entry name" value="ELECTRON TRANSFER FLAVOPROTEIN BETA SUBUNIT LYSINE METHYLTRANSFERASE"/>
    <property type="match status" value="1"/>
</dbReference>
<evidence type="ECO:0000256" key="3">
    <source>
        <dbReference type="ARBA" id="ARBA00022603"/>
    </source>
</evidence>
<dbReference type="SUPFAM" id="SSF53335">
    <property type="entry name" value="S-adenosyl-L-methionine-dependent methyltransferases"/>
    <property type="match status" value="1"/>
</dbReference>
<keyword evidence="7" id="KW-0689">Ribosomal protein</keyword>
<dbReference type="RefSeq" id="WP_115752342.1">
    <property type="nucleotide sequence ID" value="NZ_LARY01000001.1"/>
</dbReference>
<keyword evidence="7" id="KW-0687">Ribonucleoprotein</keyword>
<reference evidence="8" key="1">
    <citation type="submission" date="2015-04" db="EMBL/GenBank/DDBJ databases">
        <authorList>
            <person name="Schardt J."/>
            <person name="Mueller-Herbst S."/>
            <person name="Scherer S."/>
            <person name="Huptas C."/>
        </authorList>
    </citation>
    <scope>NUCLEOTIDE SEQUENCE [LARGE SCALE GENOMIC DNA]</scope>
    <source>
        <strain evidence="8">Kiel-L1</strain>
    </source>
</reference>
<dbReference type="Gene3D" id="3.40.50.150">
    <property type="entry name" value="Vaccinia Virus protein VP39"/>
    <property type="match status" value="1"/>
</dbReference>
<keyword evidence="8" id="KW-1185">Reference proteome</keyword>
<keyword evidence="2 6" id="KW-0963">Cytoplasm</keyword>
<comment type="function">
    <text evidence="6">Methylates ribosomal protein L11.</text>
</comment>
<dbReference type="NCBIfam" id="TIGR00406">
    <property type="entry name" value="prmA"/>
    <property type="match status" value="1"/>
</dbReference>
<evidence type="ECO:0000313" key="7">
    <source>
        <dbReference type="EMBL" id="RDX02652.1"/>
    </source>
</evidence>
<feature type="binding site" evidence="6">
    <location>
        <position position="204"/>
    </location>
    <ligand>
        <name>S-adenosyl-L-methionine</name>
        <dbReference type="ChEBI" id="CHEBI:59789"/>
    </ligand>
</feature>
<dbReference type="Proteomes" id="UP000257055">
    <property type="component" value="Unassembled WGS sequence"/>
</dbReference>
<dbReference type="Pfam" id="PF06325">
    <property type="entry name" value="PrmA"/>
    <property type="match status" value="1"/>
</dbReference>
<protein>
    <recommendedName>
        <fullName evidence="6">Ribosomal protein L11 methyltransferase</fullName>
        <shortName evidence="6">L11 Mtase</shortName>
        <ecNumber evidence="6">2.1.1.-</ecNumber>
    </recommendedName>
</protein>
<dbReference type="AlphaFoldDB" id="A0A3D8TUV4"/>
<sequence length="313" mass="34788">MEWAEVEVHTLNDAVEPIANLLNEHGASGVSIEDVADFFKERENQFGEIYALNRADYPDDGVIIKAYFLKTEDFVAGIPALEKALFDLAKFDIPLGELKFFVNDVNDDDWATAWKKYYHPVAITDSITVAPTWEDYQPREDELVIELDPGMAFGTGTHPTTQLSMRAISEFIEPNDRVIDVGTGSGVLAILCAKLGAESILALDLDEVAVRAARENVLQNHVESKVELRQNDLLNGIEEEADLIVANILAEVILLFPDDVYRLLKPGGYFIASGIIENKAEQVREALIEASLVVLETRQQGDWVAIIAKRSED</sequence>
<gene>
    <name evidence="6" type="primary">prmA</name>
    <name evidence="7" type="ORF">UR08_03860</name>
</gene>
<dbReference type="EMBL" id="LARY01000001">
    <property type="protein sequence ID" value="RDX02652.1"/>
    <property type="molecule type" value="Genomic_DNA"/>
</dbReference>
<dbReference type="InterPro" id="IPR050078">
    <property type="entry name" value="Ribosomal_L11_MeTrfase_PrmA"/>
</dbReference>
<evidence type="ECO:0000256" key="1">
    <source>
        <dbReference type="ARBA" id="ARBA00009741"/>
    </source>
</evidence>
<proteinExistence type="inferred from homology"/>
<comment type="similarity">
    <text evidence="1 6">Belongs to the methyltransferase superfamily. PrmA family.</text>
</comment>
<organism evidence="7 8">
    <name type="scientific">Listeria kieliensis</name>
    <dbReference type="NCBI Taxonomy" id="1621700"/>
    <lineage>
        <taxon>Bacteria</taxon>
        <taxon>Bacillati</taxon>
        <taxon>Bacillota</taxon>
        <taxon>Bacilli</taxon>
        <taxon>Bacillales</taxon>
        <taxon>Listeriaceae</taxon>
        <taxon>Listeria</taxon>
    </lineage>
</organism>
<evidence type="ECO:0000256" key="6">
    <source>
        <dbReference type="HAMAP-Rule" id="MF_00735"/>
    </source>
</evidence>
<dbReference type="GO" id="GO:0016279">
    <property type="term" value="F:protein-lysine N-methyltransferase activity"/>
    <property type="evidence" value="ECO:0007669"/>
    <property type="project" value="RHEA"/>
</dbReference>
<comment type="catalytic activity">
    <reaction evidence="6">
        <text>L-lysyl-[protein] + 3 S-adenosyl-L-methionine = N(6),N(6),N(6)-trimethyl-L-lysyl-[protein] + 3 S-adenosyl-L-homocysteine + 3 H(+)</text>
        <dbReference type="Rhea" id="RHEA:54192"/>
        <dbReference type="Rhea" id="RHEA-COMP:9752"/>
        <dbReference type="Rhea" id="RHEA-COMP:13826"/>
        <dbReference type="ChEBI" id="CHEBI:15378"/>
        <dbReference type="ChEBI" id="CHEBI:29969"/>
        <dbReference type="ChEBI" id="CHEBI:57856"/>
        <dbReference type="ChEBI" id="CHEBI:59789"/>
        <dbReference type="ChEBI" id="CHEBI:61961"/>
    </reaction>
</comment>